<dbReference type="Gene3D" id="1.10.238.10">
    <property type="entry name" value="EF-hand"/>
    <property type="match status" value="3"/>
</dbReference>
<dbReference type="InterPro" id="IPR002048">
    <property type="entry name" value="EF_hand_dom"/>
</dbReference>
<dbReference type="PROSITE" id="PS00018">
    <property type="entry name" value="EF_HAND_1"/>
    <property type="match status" value="5"/>
</dbReference>
<organism evidence="3 4">
    <name type="scientific">Cichlidogyrus casuarinus</name>
    <dbReference type="NCBI Taxonomy" id="1844966"/>
    <lineage>
        <taxon>Eukaryota</taxon>
        <taxon>Metazoa</taxon>
        <taxon>Spiralia</taxon>
        <taxon>Lophotrochozoa</taxon>
        <taxon>Platyhelminthes</taxon>
        <taxon>Monogenea</taxon>
        <taxon>Monopisthocotylea</taxon>
        <taxon>Dactylogyridea</taxon>
        <taxon>Ancyrocephalidae</taxon>
        <taxon>Cichlidogyrus</taxon>
    </lineage>
</organism>
<evidence type="ECO:0000313" key="4">
    <source>
        <dbReference type="Proteomes" id="UP001626550"/>
    </source>
</evidence>
<dbReference type="EMBL" id="JBJKFK010004927">
    <property type="protein sequence ID" value="KAL3308636.1"/>
    <property type="molecule type" value="Genomic_DNA"/>
</dbReference>
<evidence type="ECO:0000259" key="2">
    <source>
        <dbReference type="PROSITE" id="PS50222"/>
    </source>
</evidence>
<dbReference type="Proteomes" id="UP001626550">
    <property type="component" value="Unassembled WGS sequence"/>
</dbReference>
<sequence length="309" mass="36232">MAEELDNFLATFRDKETKQFRTVECAEFLKLWQHYDQDGNGYLENEELDKFLEELVSSITETGKSECLSKAALELLKENLLEAYDEDEDGRIDLHEMAKILPMKDELLAIFDPLNKIKSSIEFIHIWRRFDQDNNGFLEGQEVTGLVRMLFERVGKQLSEQQLQESVDVILKLFDSDKDGRLRMQELSKLIKVKENFLKKPIFRSSKAIRYSDFERVFLRYDIDRNGFLENDELDAFLKDLIESTHVVDTADQSMDEIKKNIIAQWDGDSDGRIGRKELETLLLHTIRLNEDYDAIKRGQEQCNSQIQQ</sequence>
<keyword evidence="4" id="KW-1185">Reference proteome</keyword>
<dbReference type="PANTHER" id="PTHR19972:SF10">
    <property type="entry name" value="CALBINDIN-32"/>
    <property type="match status" value="1"/>
</dbReference>
<dbReference type="InterPro" id="IPR018247">
    <property type="entry name" value="EF_Hand_1_Ca_BS"/>
</dbReference>
<keyword evidence="1" id="KW-0106">Calcium</keyword>
<feature type="domain" description="EF-hand" evidence="2">
    <location>
        <begin position="118"/>
        <end position="153"/>
    </location>
</feature>
<reference evidence="3 4" key="1">
    <citation type="submission" date="2024-11" db="EMBL/GenBank/DDBJ databases">
        <title>Adaptive evolution of stress response genes in parasites aligns with host niche diversity.</title>
        <authorList>
            <person name="Hahn C."/>
            <person name="Resl P."/>
        </authorList>
    </citation>
    <scope>NUCLEOTIDE SEQUENCE [LARGE SCALE GENOMIC DNA]</scope>
    <source>
        <strain evidence="3">EGGRZ-B1_66</strain>
        <tissue evidence="3">Body</tissue>
    </source>
</reference>
<dbReference type="SUPFAM" id="SSF47473">
    <property type="entry name" value="EF-hand"/>
    <property type="match status" value="2"/>
</dbReference>
<dbReference type="AlphaFoldDB" id="A0ABD2PQA6"/>
<gene>
    <name evidence="3" type="ORF">Ciccas_012827</name>
</gene>
<feature type="domain" description="EF-hand" evidence="2">
    <location>
        <begin position="72"/>
        <end position="107"/>
    </location>
</feature>
<comment type="caution">
    <text evidence="3">The sequence shown here is derived from an EMBL/GenBank/DDBJ whole genome shotgun (WGS) entry which is preliminary data.</text>
</comment>
<dbReference type="InterPro" id="IPR011992">
    <property type="entry name" value="EF-hand-dom_pair"/>
</dbReference>
<feature type="domain" description="EF-hand" evidence="2">
    <location>
        <begin position="254"/>
        <end position="289"/>
    </location>
</feature>
<feature type="domain" description="EF-hand" evidence="2">
    <location>
        <begin position="209"/>
        <end position="244"/>
    </location>
</feature>
<dbReference type="SMART" id="SM00054">
    <property type="entry name" value="EFh"/>
    <property type="match status" value="6"/>
</dbReference>
<protein>
    <recommendedName>
        <fullName evidence="2">EF-hand domain-containing protein</fullName>
    </recommendedName>
</protein>
<feature type="domain" description="EF-hand" evidence="2">
    <location>
        <begin position="162"/>
        <end position="197"/>
    </location>
</feature>
<evidence type="ECO:0000313" key="3">
    <source>
        <dbReference type="EMBL" id="KAL3308636.1"/>
    </source>
</evidence>
<name>A0ABD2PQA6_9PLAT</name>
<dbReference type="InterPro" id="IPR051001">
    <property type="entry name" value="Calbindin_Ca-bind"/>
</dbReference>
<dbReference type="PROSITE" id="PS50222">
    <property type="entry name" value="EF_HAND_2"/>
    <property type="match status" value="6"/>
</dbReference>
<feature type="domain" description="EF-hand" evidence="2">
    <location>
        <begin position="23"/>
        <end position="58"/>
    </location>
</feature>
<dbReference type="Pfam" id="PF13499">
    <property type="entry name" value="EF-hand_7"/>
    <property type="match status" value="2"/>
</dbReference>
<dbReference type="PANTHER" id="PTHR19972">
    <property type="entry name" value="CALBINDIN"/>
    <property type="match status" value="1"/>
</dbReference>
<proteinExistence type="predicted"/>
<accession>A0ABD2PQA6</accession>
<evidence type="ECO:0000256" key="1">
    <source>
        <dbReference type="ARBA" id="ARBA00022837"/>
    </source>
</evidence>